<dbReference type="PANTHER" id="PTHR31001">
    <property type="entry name" value="UNCHARACTERIZED TRANSCRIPTIONAL REGULATORY PROTEIN"/>
    <property type="match status" value="1"/>
</dbReference>
<evidence type="ECO:0000313" key="6">
    <source>
        <dbReference type="EMBL" id="PNH36683.1"/>
    </source>
</evidence>
<dbReference type="InterPro" id="IPR001138">
    <property type="entry name" value="Zn2Cys6_DnaBD"/>
</dbReference>
<dbReference type="PANTHER" id="PTHR31001:SF87">
    <property type="entry name" value="COL-21"/>
    <property type="match status" value="1"/>
</dbReference>
<feature type="region of interest" description="Disordered" evidence="4">
    <location>
        <begin position="601"/>
        <end position="671"/>
    </location>
</feature>
<dbReference type="Gene3D" id="4.10.240.10">
    <property type="entry name" value="Zn(2)-C6 fungal-type DNA-binding domain"/>
    <property type="match status" value="1"/>
</dbReference>
<dbReference type="PROSITE" id="PS00463">
    <property type="entry name" value="ZN2_CY6_FUNGAL_1"/>
    <property type="match status" value="1"/>
</dbReference>
<dbReference type="Proteomes" id="UP000236305">
    <property type="component" value="Unassembled WGS sequence"/>
</dbReference>
<name>A0AA44WSH9_VERDA</name>
<accession>A0AA44WSH9</accession>
<sequence>MEMEDHRVYATADVPPNVRAPPKKRRRIVISCTECHRRKQKCDRDLPCANCKARKKESACRYETNAPTAKERGQTSIDSSRPGHNGPTLPPLQSLAAAAANWGYSPSGGSTIGFLKKIESANGDTSLSASAPPTDDEHYAIKEQYKSLIRQLPAKGYIERLIKIYFREFNHNYYPLDEDIFLVQLAEWNNLSFNTLSSSGPQGLSPDLRVFPALLFQVLGTALLILTDEPHEFYDHLKYAGSMSFEDLAADYSESGMSILNLLGKRHLTLSAVQTTFLRANFLKHVGKVTESWHAIGSAIKDAQEIGMHKDALDPQPASDSTEDILENQWLIQRRRRVYMVLMMWDVHCGVVLGRPGTIHWKSASAKPSMPIDAPIPKDRRKTPVVLRDEERDPPTPITKQLQSFKLLSPLTEVIELEQDGPCPKNYDKVDRIHHLISRLAEETPAYLRLINPDRRWDNHPDCSWWLQSCRFWIHPLQHFNFIALHRPYVFNRQESRAVALRASIDTLQAQMEMFQSMDSKAWRNFLLFFGSFDAVVLMASIYILFPKENMELASTALQQFQWTQERFEAIADRNRLANSARGVLQAIYKKFRKVIENQLPPRSSTSSLSRTPGSTADSLASARESVSTGLTNFDTSPPMDAHDMDDKHMVMPPAGAADAAYPPPQPQVPTDWSMPANFDFANMAPLFPMNDIITHDLNIVGGGMAWSPPSAPAQQHMVPGMFEGDFGGDSFWSLMNQYEPGPM</sequence>
<reference evidence="6 7" key="1">
    <citation type="submission" date="2017-12" db="EMBL/GenBank/DDBJ databases">
        <title>Comparative genomics yields insights into virulence evolution of Verticillium dahliae.</title>
        <authorList>
            <person name="Fan R."/>
            <person name="Armitage A.D."/>
            <person name="Cascant-Lopez E."/>
            <person name="Sobczyk M."/>
            <person name="Cockerton H.M."/>
            <person name="Harrison R.J."/>
        </authorList>
    </citation>
    <scope>NUCLEOTIDE SEQUENCE [LARGE SCALE GENOMIC DNA]</scope>
    <source>
        <strain evidence="6 7">12008</strain>
    </source>
</reference>
<dbReference type="SUPFAM" id="SSF57701">
    <property type="entry name" value="Zn2/Cys6 DNA-binding domain"/>
    <property type="match status" value="1"/>
</dbReference>
<dbReference type="CDD" id="cd12148">
    <property type="entry name" value="fungal_TF_MHR"/>
    <property type="match status" value="1"/>
</dbReference>
<dbReference type="GO" id="GO:0003677">
    <property type="term" value="F:DNA binding"/>
    <property type="evidence" value="ECO:0007669"/>
    <property type="project" value="InterPro"/>
</dbReference>
<feature type="compositionally biased region" description="Low complexity" evidence="4">
    <location>
        <begin position="601"/>
        <end position="616"/>
    </location>
</feature>
<evidence type="ECO:0000256" key="3">
    <source>
        <dbReference type="ARBA" id="ARBA00023242"/>
    </source>
</evidence>
<organism evidence="6 7">
    <name type="scientific">Verticillium dahliae</name>
    <name type="common">Verticillium wilt</name>
    <dbReference type="NCBI Taxonomy" id="27337"/>
    <lineage>
        <taxon>Eukaryota</taxon>
        <taxon>Fungi</taxon>
        <taxon>Dikarya</taxon>
        <taxon>Ascomycota</taxon>
        <taxon>Pezizomycotina</taxon>
        <taxon>Sordariomycetes</taxon>
        <taxon>Hypocreomycetidae</taxon>
        <taxon>Glomerellales</taxon>
        <taxon>Plectosphaerellaceae</taxon>
        <taxon>Verticillium</taxon>
    </lineage>
</organism>
<keyword evidence="2" id="KW-0479">Metal-binding</keyword>
<dbReference type="GO" id="GO:0000981">
    <property type="term" value="F:DNA-binding transcription factor activity, RNA polymerase II-specific"/>
    <property type="evidence" value="ECO:0007669"/>
    <property type="project" value="InterPro"/>
</dbReference>
<feature type="domain" description="Zn(2)-C6 fungal-type" evidence="5">
    <location>
        <begin position="31"/>
        <end position="62"/>
    </location>
</feature>
<feature type="compositionally biased region" description="Polar residues" evidence="4">
    <location>
        <begin position="625"/>
        <end position="636"/>
    </location>
</feature>
<gene>
    <name evidence="6" type="ORF">BJF96_g405</name>
</gene>
<evidence type="ECO:0000256" key="1">
    <source>
        <dbReference type="ARBA" id="ARBA00004123"/>
    </source>
</evidence>
<dbReference type="GO" id="GO:0005634">
    <property type="term" value="C:nucleus"/>
    <property type="evidence" value="ECO:0007669"/>
    <property type="project" value="UniProtKB-SubCell"/>
</dbReference>
<dbReference type="SMART" id="SM00066">
    <property type="entry name" value="GAL4"/>
    <property type="match status" value="1"/>
</dbReference>
<evidence type="ECO:0000256" key="4">
    <source>
        <dbReference type="SAM" id="MobiDB-lite"/>
    </source>
</evidence>
<dbReference type="PROSITE" id="PS50048">
    <property type="entry name" value="ZN2_CY6_FUNGAL_2"/>
    <property type="match status" value="1"/>
</dbReference>
<feature type="compositionally biased region" description="Basic and acidic residues" evidence="4">
    <location>
        <begin position="641"/>
        <end position="650"/>
    </location>
</feature>
<comment type="subcellular location">
    <subcellularLocation>
        <location evidence="1">Nucleus</location>
    </subcellularLocation>
</comment>
<dbReference type="EMBL" id="MPSH01000001">
    <property type="protein sequence ID" value="PNH36683.1"/>
    <property type="molecule type" value="Genomic_DNA"/>
</dbReference>
<keyword evidence="3" id="KW-0539">Nucleus</keyword>
<dbReference type="GO" id="GO:0008270">
    <property type="term" value="F:zinc ion binding"/>
    <property type="evidence" value="ECO:0007669"/>
    <property type="project" value="InterPro"/>
</dbReference>
<evidence type="ECO:0000259" key="5">
    <source>
        <dbReference type="PROSITE" id="PS50048"/>
    </source>
</evidence>
<comment type="caution">
    <text evidence="6">The sequence shown here is derived from an EMBL/GenBank/DDBJ whole genome shotgun (WGS) entry which is preliminary data.</text>
</comment>
<proteinExistence type="predicted"/>
<evidence type="ECO:0000256" key="2">
    <source>
        <dbReference type="ARBA" id="ARBA00022723"/>
    </source>
</evidence>
<dbReference type="CDD" id="cd00067">
    <property type="entry name" value="GAL4"/>
    <property type="match status" value="1"/>
</dbReference>
<protein>
    <recommendedName>
        <fullName evidence="5">Zn(2)-C6 fungal-type domain-containing protein</fullName>
    </recommendedName>
</protein>
<dbReference type="Pfam" id="PF00172">
    <property type="entry name" value="Zn_clus"/>
    <property type="match status" value="1"/>
</dbReference>
<feature type="region of interest" description="Disordered" evidence="4">
    <location>
        <begin position="60"/>
        <end position="92"/>
    </location>
</feature>
<dbReference type="AlphaFoldDB" id="A0AA44WSH9"/>
<dbReference type="InterPro" id="IPR036864">
    <property type="entry name" value="Zn2-C6_fun-type_DNA-bd_sf"/>
</dbReference>
<dbReference type="GO" id="GO:0006351">
    <property type="term" value="P:DNA-templated transcription"/>
    <property type="evidence" value="ECO:0007669"/>
    <property type="project" value="InterPro"/>
</dbReference>
<dbReference type="InterPro" id="IPR007219">
    <property type="entry name" value="XnlR_reg_dom"/>
</dbReference>
<dbReference type="Pfam" id="PF04082">
    <property type="entry name" value="Fungal_trans"/>
    <property type="match status" value="1"/>
</dbReference>
<dbReference type="OMA" id="HNGASTM"/>
<evidence type="ECO:0000313" key="7">
    <source>
        <dbReference type="Proteomes" id="UP000236305"/>
    </source>
</evidence>
<dbReference type="InterPro" id="IPR050613">
    <property type="entry name" value="Sec_Metabolite_Reg"/>
</dbReference>